<feature type="binding site" evidence="13">
    <location>
        <position position="342"/>
    </location>
    <ligand>
        <name>K(+)</name>
        <dbReference type="ChEBI" id="CHEBI:29103"/>
    </ligand>
</feature>
<keyword evidence="6 13" id="KW-0418">Kinase</keyword>
<comment type="similarity">
    <text evidence="13">Belongs to the carbohydrate kinase PfkB family. Ribokinase subfamily.</text>
</comment>
<dbReference type="InterPro" id="IPR029056">
    <property type="entry name" value="Ribokinase-like"/>
</dbReference>
<feature type="binding site" evidence="13">
    <location>
        <begin position="63"/>
        <end position="67"/>
    </location>
    <ligand>
        <name>substrate</name>
    </ligand>
</feature>
<evidence type="ECO:0000256" key="3">
    <source>
        <dbReference type="ARBA" id="ARBA00022679"/>
    </source>
</evidence>
<feature type="signal peptide" evidence="14">
    <location>
        <begin position="1"/>
        <end position="22"/>
    </location>
</feature>
<keyword evidence="13" id="KW-0539">Nucleus</keyword>
<keyword evidence="7 13" id="KW-0067">ATP-binding</keyword>
<evidence type="ECO:0000259" key="15">
    <source>
        <dbReference type="Pfam" id="PF00294"/>
    </source>
</evidence>
<name>A0AAD3HEN5_9STRA</name>
<dbReference type="Pfam" id="PF00294">
    <property type="entry name" value="PfkB"/>
    <property type="match status" value="1"/>
</dbReference>
<keyword evidence="11" id="KW-0408">Iron</keyword>
<evidence type="ECO:0000256" key="4">
    <source>
        <dbReference type="ARBA" id="ARBA00022723"/>
    </source>
</evidence>
<comment type="subunit">
    <text evidence="13">Homodimer.</text>
</comment>
<proteinExistence type="inferred from homology"/>
<evidence type="ECO:0000256" key="5">
    <source>
        <dbReference type="ARBA" id="ARBA00022741"/>
    </source>
</evidence>
<feature type="binding site" evidence="13">
    <location>
        <position position="337"/>
    </location>
    <ligand>
        <name>K(+)</name>
        <dbReference type="ChEBI" id="CHEBI:29103"/>
    </ligand>
</feature>
<dbReference type="InterPro" id="IPR036237">
    <property type="entry name" value="Xyl_isomerase-like_sf"/>
</dbReference>
<feature type="domain" description="Dyp-type peroxidase C-terminal" evidence="17">
    <location>
        <begin position="950"/>
        <end position="1125"/>
    </location>
</feature>
<evidence type="ECO:0000256" key="6">
    <source>
        <dbReference type="ARBA" id="ARBA00022777"/>
    </source>
</evidence>
<dbReference type="GO" id="GO:0020037">
    <property type="term" value="F:heme binding"/>
    <property type="evidence" value="ECO:0007669"/>
    <property type="project" value="InterPro"/>
</dbReference>
<dbReference type="SUPFAM" id="SSF51658">
    <property type="entry name" value="Xylose isomerase-like"/>
    <property type="match status" value="1"/>
</dbReference>
<feature type="binding site" evidence="13">
    <location>
        <begin position="31"/>
        <end position="33"/>
    </location>
    <ligand>
        <name>substrate</name>
    </ligand>
</feature>
<dbReference type="InterPro" id="IPR013022">
    <property type="entry name" value="Xyl_isomerase-like_TIM-brl"/>
</dbReference>
<dbReference type="InterPro" id="IPR006314">
    <property type="entry name" value="Dyp_peroxidase"/>
</dbReference>
<feature type="active site" description="Proton acceptor" evidence="13">
    <location>
        <position position="306"/>
    </location>
</feature>
<feature type="binding site" evidence="13">
    <location>
        <position position="306"/>
    </location>
    <ligand>
        <name>substrate</name>
    </ligand>
</feature>
<dbReference type="Pfam" id="PF13450">
    <property type="entry name" value="NAD_binding_8"/>
    <property type="match status" value="1"/>
</dbReference>
<evidence type="ECO:0000313" key="18">
    <source>
        <dbReference type="EMBL" id="GFH61112.1"/>
    </source>
</evidence>
<dbReference type="Pfam" id="PF20628">
    <property type="entry name" value="Dyp_perox_C"/>
    <property type="match status" value="1"/>
</dbReference>
<dbReference type="PROSITE" id="PS51257">
    <property type="entry name" value="PROKAR_LIPOPROTEIN"/>
    <property type="match status" value="1"/>
</dbReference>
<feature type="binding site" evidence="13">
    <location>
        <position position="302"/>
    </location>
    <ligand>
        <name>K(+)</name>
        <dbReference type="ChEBI" id="CHEBI:29103"/>
    </ligand>
</feature>
<dbReference type="GO" id="GO:0004747">
    <property type="term" value="F:ribokinase activity"/>
    <property type="evidence" value="ECO:0007669"/>
    <property type="project" value="UniProtKB-UniRule"/>
</dbReference>
<dbReference type="Proteomes" id="UP001054902">
    <property type="component" value="Unassembled WGS sequence"/>
</dbReference>
<dbReference type="Gene3D" id="3.50.50.60">
    <property type="entry name" value="FAD/NAD(P)-binding domain"/>
    <property type="match status" value="1"/>
</dbReference>
<dbReference type="Gene3D" id="3.90.660.10">
    <property type="match status" value="1"/>
</dbReference>
<evidence type="ECO:0000256" key="12">
    <source>
        <dbReference type="ARBA" id="ARBA00023277"/>
    </source>
</evidence>
<dbReference type="SUPFAM" id="SSF54909">
    <property type="entry name" value="Dimeric alpha+beta barrel"/>
    <property type="match status" value="1"/>
</dbReference>
<comment type="activity regulation">
    <text evidence="13">Activated by a monovalent cation that binds near, but not in, the active site. The most likely occupant of the site in vivo is potassium. Ion binding induces a conformational change that may alter substrate affinity.</text>
</comment>
<dbReference type="InterPro" id="IPR011877">
    <property type="entry name" value="Ribokinase"/>
</dbReference>
<feature type="binding site" evidence="13">
    <location>
        <position position="340"/>
    </location>
    <ligand>
        <name>K(+)</name>
        <dbReference type="ChEBI" id="CHEBI:29103"/>
    </ligand>
</feature>
<dbReference type="EMBL" id="BLLK01000071">
    <property type="protein sequence ID" value="GFH61112.1"/>
    <property type="molecule type" value="Genomic_DNA"/>
</dbReference>
<feature type="binding site" evidence="13">
    <location>
        <position position="346"/>
    </location>
    <ligand>
        <name>K(+)</name>
        <dbReference type="ChEBI" id="CHEBI:29103"/>
    </ligand>
</feature>
<feature type="domain" description="Carbohydrate kinase PfkB" evidence="15">
    <location>
        <begin position="60"/>
        <end position="349"/>
    </location>
</feature>
<dbReference type="HAMAP" id="MF_01987">
    <property type="entry name" value="Ribokinase"/>
    <property type="match status" value="1"/>
</dbReference>
<accession>A0AAD3HEN5</accession>
<dbReference type="GO" id="GO:0046872">
    <property type="term" value="F:metal ion binding"/>
    <property type="evidence" value="ECO:0007669"/>
    <property type="project" value="UniProtKB-KW"/>
</dbReference>
<protein>
    <recommendedName>
        <fullName evidence="13">Ribokinase</fullName>
        <shortName evidence="13">RK</shortName>
        <ecNumber evidence="13">2.7.1.15</ecNumber>
    </recommendedName>
</protein>
<dbReference type="InterPro" id="IPR036188">
    <property type="entry name" value="FAD/NAD-bd_sf"/>
</dbReference>
<evidence type="ECO:0000256" key="9">
    <source>
        <dbReference type="ARBA" id="ARBA00022958"/>
    </source>
</evidence>
<dbReference type="NCBIfam" id="TIGR01413">
    <property type="entry name" value="Dyp_perox_fam"/>
    <property type="match status" value="1"/>
</dbReference>
<dbReference type="Gene3D" id="3.40.1190.20">
    <property type="match status" value="1"/>
</dbReference>
<dbReference type="InterPro" id="IPR002139">
    <property type="entry name" value="Ribo/fructo_kinase"/>
</dbReference>
<keyword evidence="5 13" id="KW-0547">Nucleotide-binding</keyword>
<dbReference type="EC" id="2.7.1.15" evidence="13"/>
<evidence type="ECO:0000313" key="19">
    <source>
        <dbReference type="Proteomes" id="UP001054902"/>
    </source>
</evidence>
<comment type="caution">
    <text evidence="18">The sequence shown here is derived from an EMBL/GenBank/DDBJ whole genome shotgun (WGS) entry which is preliminary data.</text>
</comment>
<gene>
    <name evidence="18" type="ORF">CTEN210_17588</name>
</gene>
<comment type="caution">
    <text evidence="13">Lacks conserved residue(s) required for the propagation of feature annotation.</text>
</comment>
<evidence type="ECO:0000256" key="7">
    <source>
        <dbReference type="ARBA" id="ARBA00022840"/>
    </source>
</evidence>
<feature type="binding site" evidence="13">
    <location>
        <position position="180"/>
    </location>
    <ligand>
        <name>substrate</name>
    </ligand>
</feature>
<keyword evidence="2" id="KW-0575">Peroxidase</keyword>
<dbReference type="SUPFAM" id="SSF53613">
    <property type="entry name" value="Ribokinase-like"/>
    <property type="match status" value="1"/>
</dbReference>
<dbReference type="SUPFAM" id="SSF51905">
    <property type="entry name" value="FAD/NAD(P)-binding domain"/>
    <property type="match status" value="1"/>
</dbReference>
<keyword evidence="19" id="KW-1185">Reference proteome</keyword>
<evidence type="ECO:0000256" key="11">
    <source>
        <dbReference type="ARBA" id="ARBA00023004"/>
    </source>
</evidence>
<dbReference type="GO" id="GO:0005634">
    <property type="term" value="C:nucleus"/>
    <property type="evidence" value="ECO:0007669"/>
    <property type="project" value="UniProtKB-SubCell"/>
</dbReference>
<comment type="cofactor">
    <cofactor evidence="1">
        <name>heme b</name>
        <dbReference type="ChEBI" id="CHEBI:60344"/>
    </cofactor>
</comment>
<evidence type="ECO:0000256" key="1">
    <source>
        <dbReference type="ARBA" id="ARBA00001970"/>
    </source>
</evidence>
<reference evidence="18 19" key="1">
    <citation type="journal article" date="2021" name="Sci. Rep.">
        <title>The genome of the diatom Chaetoceros tenuissimus carries an ancient integrated fragment of an extant virus.</title>
        <authorList>
            <person name="Hongo Y."/>
            <person name="Kimura K."/>
            <person name="Takaki Y."/>
            <person name="Yoshida Y."/>
            <person name="Baba S."/>
            <person name="Kobayashi G."/>
            <person name="Nagasaki K."/>
            <person name="Hano T."/>
            <person name="Tomaru Y."/>
        </authorList>
    </citation>
    <scope>NUCLEOTIDE SEQUENCE [LARGE SCALE GENOMIC DNA]</scope>
    <source>
        <strain evidence="18 19">NIES-3715</strain>
    </source>
</reference>
<keyword evidence="3 13" id="KW-0808">Transferase</keyword>
<dbReference type="PANTHER" id="PTHR10584">
    <property type="entry name" value="SUGAR KINASE"/>
    <property type="match status" value="1"/>
</dbReference>
<keyword evidence="9 13" id="KW-0630">Potassium</keyword>
<dbReference type="GO" id="GO:0019303">
    <property type="term" value="P:D-ribose catabolic process"/>
    <property type="evidence" value="ECO:0007669"/>
    <property type="project" value="UniProtKB-UniRule"/>
</dbReference>
<evidence type="ECO:0000259" key="16">
    <source>
        <dbReference type="Pfam" id="PF01261"/>
    </source>
</evidence>
<comment type="pathway">
    <text evidence="13">Carbohydrate metabolism; D-ribose degradation; D-ribose 5-phosphate from beta-D-ribopyranose: step 2/2.</text>
</comment>
<sequence>MKFSQGVALPLLLTLLPNASLANLIIAGSCNLDTFLPISHLPSAGENLTLLPNKFPILDVPGGKGCNQAIACSKLSSKKVAFIGRVGDDDGSSIIVDVLRENNVDIQHLERCEGQSTGRGFVFLESETGRVSAVISGGSNIYGWKDFENKSEAEIFELLTSINGEDTASSPMKCLLLQREIPENINLLLAKSAKKNGFTILQDIGGEDRGMSEEMMGYCDYIMPNLTELKRLVKSFEEMKFEADPKNLDSIVAYAKVLQNHGANNVIVTLTEKGSLLVTKDGDFVFQESCVLGEEQAVVDETGAGDCYRAGFAVALSSNPRNVKESMQFASACGALACTKEGAVPSIPSRDEVESLVKKSFQKSPSISNIRRGGAIDQDNFPYMFGSRLNSMKDRPDLWKNPVKSVREWVKRQGAVKGLGCVDFNYPQHFHEWTAAEAKTALDDEGLVAGAVCLRYPSKFARGAMNHPDPLLRREAIELTKEAAKAALELGCNEVVVWSAYDGYDYPFQVNYTDKWKQLVSAFQECCDAYPQIKWSLEYKPTDENTRFFTVPSTGAAMLLVNEIGRVNMGLTLDVGHMLMSGENPGQSIAMVGEKLFGIQLNDGYTRLAAEDGMMFGSIHPSLALEIMYQLQEINFKGHLYFDTFPQRSDPVKEAEYNIKSAKRFYAAASLMDRVEMRRIMNEHDAISALNMIDKILLRMTFPQEGVLFSPQPTVAFVEVFIKPEVFLDETHLRSLRESIAAVPTKENPPYTPGCNESILSFAGRLSENLNPNDFALVFAISTEKVSDVIPGSPPEGMTNFQERRSDDGKHHFPKSGGDIFFHIKSGPHAEAQDSIDKMIDHIKKKLAGFVQKEIYVRKALNGASGRNQFGFIDGGSNPKTTANPVLPVGPYNEAYDKVINVKDALKEVDESIEKDFSKEEIEASLKKKQESEKKEKGKLVDLGSYHTSFIDDGKHAGGSFIIWQEWQHYGLKEFNKMDDVDQGKVFGRDKKTGAFLPVARHGNNPLAGSINKTYPNSHIVRTHIRMTNIHEETADVNPLIQNNPGASTAPLQITRQGSPFYDKETGIKGLGFLAYAKDTLRFDQILDRMIGTNVTWPKKGDTSTDSLLNFSKPVTGAYFYVPNMLELKAMSEEVVSYDVAIIGAGASGVFTGYRLKQHNPSLKIAVIDSSSHVGGRLVSIPAPETGDRIITEFGGMRFPSTFPYTNKIVKEMELDKIDFPVDSDLNPFYVRGRNAWGDWNAVDAIVDNLSDFGRDVKYFRLKDGYQSLVLKMKEKFCEMGGEVFLGRKLASFSRSGSDAFYLDFGEGSPLVARDLVLAMPRKCLSSIKSDLLAVPQVQRMIQSCYYSEVDEETKHALVMFYDDGSNPEFWSGILNRGRDPDVQDTWADNEVPKPYAASCAYWSSETKFGGGVNFWLPKVDSQKIIKEIIQPIPETRLFICGSAYSNYQGWVEGALESADCMLAEKFNLESFVSPLDRLNIQAINDGKKGIKLHFDLNIELGEGSSWQSIYQSEQKQIEEYGSWDGIGAILGTHAGRLLSNDDHDVDWSNIVIKLNVHLVKLHKFRKRKSITAEHETTIQELVDTVENKGEFVFEITPKRSVKFIYN</sequence>
<dbReference type="GO" id="GO:0005524">
    <property type="term" value="F:ATP binding"/>
    <property type="evidence" value="ECO:0007669"/>
    <property type="project" value="UniProtKB-UniRule"/>
</dbReference>
<dbReference type="InterPro" id="IPR011611">
    <property type="entry name" value="PfkB_dom"/>
</dbReference>
<comment type="function">
    <text evidence="13">Catalyzes the phosphorylation of ribose at O-5 in a reaction requiring ATP and magnesium. The resulting D-ribose-5-phosphate can then be used either for sythesis of nucleotides, histidine, and tryptophan, or as a component of the pentose phosphate pathway.</text>
</comment>
<keyword evidence="14" id="KW-0732">Signal</keyword>
<evidence type="ECO:0000256" key="14">
    <source>
        <dbReference type="SAM" id="SignalP"/>
    </source>
</evidence>
<dbReference type="CDD" id="cd01174">
    <property type="entry name" value="ribokinase"/>
    <property type="match status" value="1"/>
</dbReference>
<keyword evidence="12 13" id="KW-0119">Carbohydrate metabolism</keyword>
<organism evidence="18 19">
    <name type="scientific">Chaetoceros tenuissimus</name>
    <dbReference type="NCBI Taxonomy" id="426638"/>
    <lineage>
        <taxon>Eukaryota</taxon>
        <taxon>Sar</taxon>
        <taxon>Stramenopiles</taxon>
        <taxon>Ochrophyta</taxon>
        <taxon>Bacillariophyta</taxon>
        <taxon>Coscinodiscophyceae</taxon>
        <taxon>Chaetocerotophycidae</taxon>
        <taxon>Chaetocerotales</taxon>
        <taxon>Chaetocerotaceae</taxon>
        <taxon>Chaetoceros</taxon>
    </lineage>
</organism>
<comment type="cofactor">
    <cofactor evidence="13">
        <name>Mg(2+)</name>
        <dbReference type="ChEBI" id="CHEBI:18420"/>
    </cofactor>
    <text evidence="13">Requires a divalent cation, most likely magnesium in vivo, as an electrophilic catalyst to aid phosphoryl group transfer. It is the chelate of the metal and the nucleotide that is the actual substrate.</text>
</comment>
<dbReference type="Pfam" id="PF01261">
    <property type="entry name" value="AP_endonuc_2"/>
    <property type="match status" value="1"/>
</dbReference>
<evidence type="ECO:0000256" key="13">
    <source>
        <dbReference type="HAMAP-Rule" id="MF_03215"/>
    </source>
</evidence>
<keyword evidence="10" id="KW-0560">Oxidoreductase</keyword>
<keyword evidence="4 13" id="KW-0479">Metal-binding</keyword>
<feature type="binding site" evidence="13">
    <location>
        <position position="225"/>
    </location>
    <ligand>
        <name>ATP</name>
        <dbReference type="ChEBI" id="CHEBI:30616"/>
    </ligand>
</feature>
<evidence type="ECO:0000256" key="8">
    <source>
        <dbReference type="ARBA" id="ARBA00022842"/>
    </source>
</evidence>
<dbReference type="GO" id="GO:0004601">
    <property type="term" value="F:peroxidase activity"/>
    <property type="evidence" value="ECO:0007669"/>
    <property type="project" value="UniProtKB-KW"/>
</dbReference>
<keyword evidence="8 13" id="KW-0460">Magnesium</keyword>
<dbReference type="InterPro" id="IPR048328">
    <property type="entry name" value="Dyp_perox_C"/>
</dbReference>
<dbReference type="PRINTS" id="PR00990">
    <property type="entry name" value="RIBOKINASE"/>
</dbReference>
<keyword evidence="13" id="KW-0963">Cytoplasm</keyword>
<dbReference type="PROSITE" id="PS51404">
    <property type="entry name" value="DYP_PEROXIDASE"/>
    <property type="match status" value="1"/>
</dbReference>
<evidence type="ECO:0000256" key="2">
    <source>
        <dbReference type="ARBA" id="ARBA00022559"/>
    </source>
</evidence>
<dbReference type="InterPro" id="IPR011008">
    <property type="entry name" value="Dimeric_a/b-barrel"/>
</dbReference>
<dbReference type="PANTHER" id="PTHR10584:SF166">
    <property type="entry name" value="RIBOKINASE"/>
    <property type="match status" value="1"/>
</dbReference>
<comment type="subcellular location">
    <subcellularLocation>
        <location evidence="13">Cytoplasm</location>
    </subcellularLocation>
    <subcellularLocation>
        <location evidence="13">Nucleus</location>
    </subcellularLocation>
</comment>
<dbReference type="GO" id="GO:0005737">
    <property type="term" value="C:cytoplasm"/>
    <property type="evidence" value="ECO:0007669"/>
    <property type="project" value="UniProtKB-SubCell"/>
</dbReference>
<feature type="binding site" evidence="13">
    <location>
        <position position="300"/>
    </location>
    <ligand>
        <name>K(+)</name>
        <dbReference type="ChEBI" id="CHEBI:29103"/>
    </ligand>
</feature>
<feature type="chain" id="PRO_5041984220" description="Ribokinase" evidence="14">
    <location>
        <begin position="23"/>
        <end position="1607"/>
    </location>
</feature>
<comment type="catalytic activity">
    <reaction evidence="13">
        <text>D-ribose + ATP = D-ribose 5-phosphate + ADP + H(+)</text>
        <dbReference type="Rhea" id="RHEA:13697"/>
        <dbReference type="ChEBI" id="CHEBI:15378"/>
        <dbReference type="ChEBI" id="CHEBI:30616"/>
        <dbReference type="ChEBI" id="CHEBI:47013"/>
        <dbReference type="ChEBI" id="CHEBI:78346"/>
        <dbReference type="ChEBI" id="CHEBI:456216"/>
        <dbReference type="EC" id="2.7.1.15"/>
    </reaction>
</comment>
<feature type="domain" description="Xylose isomerase-like TIM barrel" evidence="16">
    <location>
        <begin position="431"/>
        <end position="658"/>
    </location>
</feature>
<feature type="binding site" evidence="13">
    <location>
        <begin position="305"/>
        <end position="306"/>
    </location>
    <ligand>
        <name>ATP</name>
        <dbReference type="ChEBI" id="CHEBI:30616"/>
    </ligand>
</feature>
<dbReference type="Gene3D" id="3.20.20.150">
    <property type="entry name" value="Divalent-metal-dependent TIM barrel enzymes"/>
    <property type="match status" value="1"/>
</dbReference>
<evidence type="ECO:0000256" key="10">
    <source>
        <dbReference type="ARBA" id="ARBA00023002"/>
    </source>
</evidence>
<evidence type="ECO:0000259" key="17">
    <source>
        <dbReference type="Pfam" id="PF20628"/>
    </source>
</evidence>